<dbReference type="Proteomes" id="UP000604046">
    <property type="component" value="Unassembled WGS sequence"/>
</dbReference>
<sequence>MAGMVGPDSQFQRMMRRELREEGRGFFNYFSCCLPIFPRPGPGLRGASYTSCGPRNMYDELVEAARTKKKPAEFRVTRYSGIGGPGFGFIVPIPLCPYFFEATLGAELPLQALPNPGDGWSGEFASAAAAFALAQRGRPPAERQKSAAASGWGATYLQAKGKSAVAPPQAEQKEASVPATKPREAAAAAAAAPAEVPLVGACPLVWMCPQLVPSTARIETLDAASPYALQDVNFMMLPEPWQLNSSAVKSALGGCSLGQAPVADATAEQNEQPRAEAGCRVVK</sequence>
<organism evidence="1 2">
    <name type="scientific">Symbiodinium natans</name>
    <dbReference type="NCBI Taxonomy" id="878477"/>
    <lineage>
        <taxon>Eukaryota</taxon>
        <taxon>Sar</taxon>
        <taxon>Alveolata</taxon>
        <taxon>Dinophyceae</taxon>
        <taxon>Suessiales</taxon>
        <taxon>Symbiodiniaceae</taxon>
        <taxon>Symbiodinium</taxon>
    </lineage>
</organism>
<keyword evidence="2" id="KW-1185">Reference proteome</keyword>
<reference evidence="1" key="1">
    <citation type="submission" date="2021-02" db="EMBL/GenBank/DDBJ databases">
        <authorList>
            <person name="Dougan E. K."/>
            <person name="Rhodes N."/>
            <person name="Thang M."/>
            <person name="Chan C."/>
        </authorList>
    </citation>
    <scope>NUCLEOTIDE SEQUENCE</scope>
</reference>
<protein>
    <submittedName>
        <fullName evidence="1">Trip12 protein</fullName>
    </submittedName>
</protein>
<dbReference type="EMBL" id="CAJNDS010002535">
    <property type="protein sequence ID" value="CAE7515650.1"/>
    <property type="molecule type" value="Genomic_DNA"/>
</dbReference>
<dbReference type="OrthoDB" id="271273at2759"/>
<name>A0A812T8R8_9DINO</name>
<evidence type="ECO:0000313" key="2">
    <source>
        <dbReference type="Proteomes" id="UP000604046"/>
    </source>
</evidence>
<dbReference type="AlphaFoldDB" id="A0A812T8R8"/>
<proteinExistence type="predicted"/>
<comment type="caution">
    <text evidence="1">The sequence shown here is derived from an EMBL/GenBank/DDBJ whole genome shotgun (WGS) entry which is preliminary data.</text>
</comment>
<accession>A0A812T8R8</accession>
<evidence type="ECO:0000313" key="1">
    <source>
        <dbReference type="EMBL" id="CAE7515650.1"/>
    </source>
</evidence>
<gene>
    <name evidence="1" type="primary">trip12</name>
    <name evidence="1" type="ORF">SNAT2548_LOCUS28862</name>
</gene>